<keyword evidence="1 6" id="KW-0597">Phosphoprotein</keyword>
<dbReference type="EMBL" id="CP093442">
    <property type="protein sequence ID" value="UOF00837.1"/>
    <property type="molecule type" value="Genomic_DNA"/>
</dbReference>
<dbReference type="RefSeq" id="WP_243537011.1">
    <property type="nucleotide sequence ID" value="NZ_CP093442.1"/>
</dbReference>
<dbReference type="PROSITE" id="PS51755">
    <property type="entry name" value="OMPR_PHOB"/>
    <property type="match status" value="1"/>
</dbReference>
<protein>
    <submittedName>
        <fullName evidence="10">Response regulator transcription factor</fullName>
    </submittedName>
</protein>
<dbReference type="SUPFAM" id="SSF46894">
    <property type="entry name" value="C-terminal effector domain of the bipartite response regulators"/>
    <property type="match status" value="1"/>
</dbReference>
<dbReference type="Gene3D" id="3.40.50.2300">
    <property type="match status" value="1"/>
</dbReference>
<feature type="domain" description="Response regulatory" evidence="8">
    <location>
        <begin position="3"/>
        <end position="114"/>
    </location>
</feature>
<name>A0ABY4C7B9_9BACT</name>
<evidence type="ECO:0000259" key="8">
    <source>
        <dbReference type="PROSITE" id="PS50110"/>
    </source>
</evidence>
<dbReference type="InterPro" id="IPR039420">
    <property type="entry name" value="WalR-like"/>
</dbReference>
<feature type="DNA-binding region" description="OmpR/PhoB-type" evidence="7">
    <location>
        <begin position="123"/>
        <end position="223"/>
    </location>
</feature>
<dbReference type="InterPro" id="IPR016032">
    <property type="entry name" value="Sig_transdc_resp-reg_C-effctor"/>
</dbReference>
<keyword evidence="2" id="KW-0902">Two-component regulatory system</keyword>
<evidence type="ECO:0000313" key="10">
    <source>
        <dbReference type="EMBL" id="UOF00837.1"/>
    </source>
</evidence>
<dbReference type="SMART" id="SM00862">
    <property type="entry name" value="Trans_reg_C"/>
    <property type="match status" value="1"/>
</dbReference>
<evidence type="ECO:0000256" key="4">
    <source>
        <dbReference type="ARBA" id="ARBA00023125"/>
    </source>
</evidence>
<dbReference type="InterPro" id="IPR001789">
    <property type="entry name" value="Sig_transdc_resp-reg_receiver"/>
</dbReference>
<feature type="modified residue" description="4-aspartylphosphate" evidence="6">
    <location>
        <position position="49"/>
    </location>
</feature>
<organism evidence="10 11">
    <name type="scientific">Bdellovibrio reynosensis</name>
    <dbReference type="NCBI Taxonomy" id="2835041"/>
    <lineage>
        <taxon>Bacteria</taxon>
        <taxon>Pseudomonadati</taxon>
        <taxon>Bdellovibrionota</taxon>
        <taxon>Bdellovibrionia</taxon>
        <taxon>Bdellovibrionales</taxon>
        <taxon>Pseudobdellovibrionaceae</taxon>
        <taxon>Bdellovibrio</taxon>
    </lineage>
</organism>
<evidence type="ECO:0000256" key="7">
    <source>
        <dbReference type="PROSITE-ProRule" id="PRU01091"/>
    </source>
</evidence>
<feature type="domain" description="OmpR/PhoB-type" evidence="9">
    <location>
        <begin position="123"/>
        <end position="223"/>
    </location>
</feature>
<proteinExistence type="predicted"/>
<sequence>MARILLVEDNVTNQILVKETLAHHQLVIADTLQAATEYLKTAVDLVLLDVHLPDGNGFDFFLKVQKQLPDTPVIFLTSKSETADKVVGYTLGADDYITKPFEPLEFRVRVDSRLKKLNKDSSQRLHRIENMVLNLDLQKVTVESPSGPCELELTSFEFKLLLYLAKNKNILLTRDQLMENVWGGNLNVQDRAIDTHMSKLRKKLDGTYWTIKSVYGSGYRLTQKND</sequence>
<dbReference type="Gene3D" id="6.10.250.690">
    <property type="match status" value="1"/>
</dbReference>
<evidence type="ECO:0000313" key="11">
    <source>
        <dbReference type="Proteomes" id="UP000830116"/>
    </source>
</evidence>
<gene>
    <name evidence="10" type="ORF">MNR06_14140</name>
</gene>
<dbReference type="InterPro" id="IPR001867">
    <property type="entry name" value="OmpR/PhoB-type_DNA-bd"/>
</dbReference>
<evidence type="ECO:0000256" key="1">
    <source>
        <dbReference type="ARBA" id="ARBA00022553"/>
    </source>
</evidence>
<dbReference type="Pfam" id="PF00072">
    <property type="entry name" value="Response_reg"/>
    <property type="match status" value="1"/>
</dbReference>
<keyword evidence="4 7" id="KW-0238">DNA-binding</keyword>
<evidence type="ECO:0000256" key="2">
    <source>
        <dbReference type="ARBA" id="ARBA00023012"/>
    </source>
</evidence>
<keyword evidence="11" id="KW-1185">Reference proteome</keyword>
<dbReference type="CDD" id="cd17574">
    <property type="entry name" value="REC_OmpR"/>
    <property type="match status" value="1"/>
</dbReference>
<accession>A0ABY4C7B9</accession>
<dbReference type="CDD" id="cd00383">
    <property type="entry name" value="trans_reg_C"/>
    <property type="match status" value="1"/>
</dbReference>
<dbReference type="InterPro" id="IPR036388">
    <property type="entry name" value="WH-like_DNA-bd_sf"/>
</dbReference>
<keyword evidence="3" id="KW-0805">Transcription regulation</keyword>
<dbReference type="PANTHER" id="PTHR48111">
    <property type="entry name" value="REGULATOR OF RPOS"/>
    <property type="match status" value="1"/>
</dbReference>
<evidence type="ECO:0000256" key="5">
    <source>
        <dbReference type="ARBA" id="ARBA00023163"/>
    </source>
</evidence>
<evidence type="ECO:0000256" key="3">
    <source>
        <dbReference type="ARBA" id="ARBA00023015"/>
    </source>
</evidence>
<reference evidence="10" key="1">
    <citation type="submission" date="2022-03" db="EMBL/GenBank/DDBJ databases">
        <title>Genome Identification and Characterization of new species Bdellovibrio reynosense LBG001 sp. nov. from a Mexico soil sample.</title>
        <authorList>
            <person name="Camilli A."/>
            <person name="Ajao Y."/>
            <person name="Guo X."/>
        </authorList>
    </citation>
    <scope>NUCLEOTIDE SEQUENCE</scope>
    <source>
        <strain evidence="10">LBG001</strain>
    </source>
</reference>
<dbReference type="PANTHER" id="PTHR48111:SF1">
    <property type="entry name" value="TWO-COMPONENT RESPONSE REGULATOR ORR33"/>
    <property type="match status" value="1"/>
</dbReference>
<keyword evidence="5" id="KW-0804">Transcription</keyword>
<dbReference type="PROSITE" id="PS50110">
    <property type="entry name" value="RESPONSE_REGULATORY"/>
    <property type="match status" value="1"/>
</dbReference>
<dbReference type="InterPro" id="IPR011006">
    <property type="entry name" value="CheY-like_superfamily"/>
</dbReference>
<dbReference type="Proteomes" id="UP000830116">
    <property type="component" value="Chromosome"/>
</dbReference>
<dbReference type="SUPFAM" id="SSF52172">
    <property type="entry name" value="CheY-like"/>
    <property type="match status" value="1"/>
</dbReference>
<evidence type="ECO:0000256" key="6">
    <source>
        <dbReference type="PROSITE-ProRule" id="PRU00169"/>
    </source>
</evidence>
<dbReference type="SMART" id="SM00448">
    <property type="entry name" value="REC"/>
    <property type="match status" value="1"/>
</dbReference>
<dbReference type="Gene3D" id="1.10.10.10">
    <property type="entry name" value="Winged helix-like DNA-binding domain superfamily/Winged helix DNA-binding domain"/>
    <property type="match status" value="1"/>
</dbReference>
<dbReference type="Pfam" id="PF00486">
    <property type="entry name" value="Trans_reg_C"/>
    <property type="match status" value="1"/>
</dbReference>
<evidence type="ECO:0000259" key="9">
    <source>
        <dbReference type="PROSITE" id="PS51755"/>
    </source>
</evidence>